<organism evidence="2 3">
    <name type="scientific">Urechidicola vernalis</name>
    <dbReference type="NCBI Taxonomy" id="3075600"/>
    <lineage>
        <taxon>Bacteria</taxon>
        <taxon>Pseudomonadati</taxon>
        <taxon>Bacteroidota</taxon>
        <taxon>Flavobacteriia</taxon>
        <taxon>Flavobacteriales</taxon>
        <taxon>Flavobacteriaceae</taxon>
        <taxon>Urechidicola</taxon>
    </lineage>
</organism>
<evidence type="ECO:0000256" key="1">
    <source>
        <dbReference type="SAM" id="Phobius"/>
    </source>
</evidence>
<keyword evidence="1" id="KW-1133">Transmembrane helix</keyword>
<feature type="transmembrane region" description="Helical" evidence="1">
    <location>
        <begin position="36"/>
        <end position="52"/>
    </location>
</feature>
<comment type="caution">
    <text evidence="2">The sequence shown here is derived from an EMBL/GenBank/DDBJ whole genome shotgun (WGS) entry which is preliminary data.</text>
</comment>
<keyword evidence="1" id="KW-0812">Transmembrane</keyword>
<feature type="transmembrane region" description="Helical" evidence="1">
    <location>
        <begin position="111"/>
        <end position="135"/>
    </location>
</feature>
<dbReference type="EMBL" id="JAVRHV010000007">
    <property type="protein sequence ID" value="MDT0554014.1"/>
    <property type="molecule type" value="Genomic_DNA"/>
</dbReference>
<dbReference type="Proteomes" id="UP001252186">
    <property type="component" value="Unassembled WGS sequence"/>
</dbReference>
<feature type="transmembrane region" description="Helical" evidence="1">
    <location>
        <begin position="12"/>
        <end position="30"/>
    </location>
</feature>
<sequence>MSVEKIVITNAIKMYIGILLFFLLMKLVGLESVTELRMLNFLFVFWAVNAAIKKNIFENGNSIYFQNLFIGFFTALTALIFLVISLVFYLFYIDPSFLRILESSTLWGESLTPPLIAFAIFIEGIASSMICTFIVMQYWKNKKVDTTATV</sequence>
<feature type="transmembrane region" description="Helical" evidence="1">
    <location>
        <begin position="64"/>
        <end position="91"/>
    </location>
</feature>
<reference evidence="2 3" key="1">
    <citation type="submission" date="2023-09" db="EMBL/GenBank/DDBJ databases">
        <authorList>
            <person name="Rey-Velasco X."/>
        </authorList>
    </citation>
    <scope>NUCLEOTIDE SEQUENCE [LARGE SCALE GENOMIC DNA]</scope>
    <source>
        <strain evidence="2 3">P050</strain>
    </source>
</reference>
<proteinExistence type="predicted"/>
<dbReference type="RefSeq" id="WP_311594099.1">
    <property type="nucleotide sequence ID" value="NZ_JAVRHV010000007.1"/>
</dbReference>
<protein>
    <recommendedName>
        <fullName evidence="4">DUF4199 domain-containing protein</fullName>
    </recommendedName>
</protein>
<name>A0ABU2Y741_9FLAO</name>
<keyword evidence="1" id="KW-0472">Membrane</keyword>
<evidence type="ECO:0000313" key="3">
    <source>
        <dbReference type="Proteomes" id="UP001252186"/>
    </source>
</evidence>
<keyword evidence="3" id="KW-1185">Reference proteome</keyword>
<accession>A0ABU2Y741</accession>
<evidence type="ECO:0008006" key="4">
    <source>
        <dbReference type="Google" id="ProtNLM"/>
    </source>
</evidence>
<gene>
    <name evidence="2" type="ORF">RM519_12200</name>
</gene>
<evidence type="ECO:0000313" key="2">
    <source>
        <dbReference type="EMBL" id="MDT0554014.1"/>
    </source>
</evidence>